<dbReference type="Gene3D" id="1.20.120.340">
    <property type="entry name" value="Flagellar protein FliS"/>
    <property type="match status" value="1"/>
</dbReference>
<keyword evidence="1" id="KW-0282">Flagellum</keyword>
<reference evidence="1 2" key="1">
    <citation type="submission" date="2020-06" db="EMBL/GenBank/DDBJ databases">
        <title>Altererythrobacter lutimaris sp. nov., a marine bacterium isolated from a tidal flat.</title>
        <authorList>
            <person name="Kim D."/>
            <person name="Yoo Y."/>
            <person name="Kim J.-J."/>
        </authorList>
    </citation>
    <scope>NUCLEOTIDE SEQUENCE [LARGE SCALE GENOMIC DNA]</scope>
    <source>
        <strain evidence="1 2">JGD-16</strain>
    </source>
</reference>
<dbReference type="InterPro" id="IPR003713">
    <property type="entry name" value="FliS"/>
</dbReference>
<dbReference type="AlphaFoldDB" id="A0A850H8P6"/>
<dbReference type="SUPFAM" id="SSF101116">
    <property type="entry name" value="Flagellar export chaperone FliS"/>
    <property type="match status" value="1"/>
</dbReference>
<protein>
    <submittedName>
        <fullName evidence="1">Flagellar protein FliS</fullName>
    </submittedName>
</protein>
<evidence type="ECO:0000313" key="2">
    <source>
        <dbReference type="Proteomes" id="UP000546031"/>
    </source>
</evidence>
<name>A0A850H8P6_9SPHN</name>
<keyword evidence="2" id="KW-1185">Reference proteome</keyword>
<dbReference type="Proteomes" id="UP000546031">
    <property type="component" value="Unassembled WGS sequence"/>
</dbReference>
<dbReference type="Pfam" id="PF02561">
    <property type="entry name" value="FliS"/>
    <property type="match status" value="1"/>
</dbReference>
<dbReference type="InterPro" id="IPR036584">
    <property type="entry name" value="FliS_sf"/>
</dbReference>
<accession>A0A850H8P6</accession>
<gene>
    <name evidence="1" type="ORF">HUO12_00300</name>
</gene>
<evidence type="ECO:0000313" key="1">
    <source>
        <dbReference type="EMBL" id="NVE93331.1"/>
    </source>
</evidence>
<proteinExistence type="predicted"/>
<dbReference type="GO" id="GO:0044780">
    <property type="term" value="P:bacterial-type flagellum assembly"/>
    <property type="evidence" value="ECO:0007669"/>
    <property type="project" value="InterPro"/>
</dbReference>
<dbReference type="EMBL" id="JABWTA010000001">
    <property type="protein sequence ID" value="NVE93331.1"/>
    <property type="molecule type" value="Genomic_DNA"/>
</dbReference>
<sequence>MMMPLTANPAEAYRRVELDARIEGSDGTKLTQICLEAVVQALASAHAAAKRDDRMELTDALSRAGQIILGLERAVDSTNPMSATLREFYSAASLQVRQITIRYDENMLVTLRQDFIDVMDAMDAARRAEASAPQAA</sequence>
<keyword evidence="1" id="KW-0969">Cilium</keyword>
<organism evidence="1 2">
    <name type="scientific">Altererythrobacter lutimaris</name>
    <dbReference type="NCBI Taxonomy" id="2743979"/>
    <lineage>
        <taxon>Bacteria</taxon>
        <taxon>Pseudomonadati</taxon>
        <taxon>Pseudomonadota</taxon>
        <taxon>Alphaproteobacteria</taxon>
        <taxon>Sphingomonadales</taxon>
        <taxon>Erythrobacteraceae</taxon>
        <taxon>Altererythrobacter</taxon>
    </lineage>
</organism>
<keyword evidence="1" id="KW-0966">Cell projection</keyword>
<dbReference type="RefSeq" id="WP_176271706.1">
    <property type="nucleotide sequence ID" value="NZ_JABWTA010000001.1"/>
</dbReference>
<comment type="caution">
    <text evidence="1">The sequence shown here is derived from an EMBL/GenBank/DDBJ whole genome shotgun (WGS) entry which is preliminary data.</text>
</comment>